<feature type="transmembrane region" description="Helical" evidence="6">
    <location>
        <begin position="368"/>
        <end position="388"/>
    </location>
</feature>
<feature type="transmembrane region" description="Helical" evidence="6">
    <location>
        <begin position="462"/>
        <end position="482"/>
    </location>
</feature>
<dbReference type="SUPFAM" id="SSF103473">
    <property type="entry name" value="MFS general substrate transporter"/>
    <property type="match status" value="1"/>
</dbReference>
<evidence type="ECO:0000256" key="5">
    <source>
        <dbReference type="ARBA" id="ARBA00023136"/>
    </source>
</evidence>
<evidence type="ECO:0000256" key="6">
    <source>
        <dbReference type="SAM" id="Phobius"/>
    </source>
</evidence>
<name>A0AA36J1C0_9DINO</name>
<feature type="transmembrane region" description="Helical" evidence="6">
    <location>
        <begin position="494"/>
        <end position="512"/>
    </location>
</feature>
<dbReference type="AlphaFoldDB" id="A0AA36J1C0"/>
<feature type="transmembrane region" description="Helical" evidence="6">
    <location>
        <begin position="190"/>
        <end position="208"/>
    </location>
</feature>
<evidence type="ECO:0000256" key="1">
    <source>
        <dbReference type="ARBA" id="ARBA00004141"/>
    </source>
</evidence>
<protein>
    <recommendedName>
        <fullName evidence="8">Major facilitator superfamily (MFS) profile domain-containing protein</fullName>
    </recommendedName>
</protein>
<sequence>MSRLLLLLLLAQVTRTTQFRPAALVKKERYVPPIQHQSACNLCVDYKRVHVSPFQSGTVVQTAASWLNFTSRLRTILGLGAVLSFGTYLHFRPPSRSSGQGRLGSPLDLEGSLEICGTGWYQWRIVLGIWLAWAVDGAEDVLLKGMASELVQNLHTDEINIVDLCLFSHIAMACAAFLSGSLADSFGRRHIHCASSIVTLIFSSLSVLAPDFWFFGLCRICAGLGLGALVGTDIAVLLEFLPVSKRDSYISLLFAGYAAGKAYGDLCMHVPLFLNSWRLPFLLCSLPLVPSIFLRLQTHETPYALVAQGSIGQAKEVLGQVAKANQISRSIPWIPGGSKVKQYQGMDFRDCLSSGIWATMQENHLEKVIGLACLIMLMDFGSLLMPLVPEIASHLDVEESFSYCVLGGLVSTVISCCLGFVFLRRVPAWDVLIPGCFLCAGALMGMSYLWQSQPVEPKIFALLMSLWGFGLGSTFGPFYAIAVRIAPANARASSLGVVVAVSRSAVAFQPFLAADLLSLLGTSLSAALVSSLWLGAACLATFLRVVMEVPQAALKARLDDFFKAWKQDVPSARPVTFYTDEKALHRVEALLPTASLDLEAPSEHQLEAGLLERLAEPESQGDRHFRYLLEQPSEYGLPGALAPMVLKAFYQQLWRRSPKLRLRVLRGESDPQAFLDVSCRGCVGTPALKPSKGPALVSQLSAPAPRRAELARLFARASRSTSRKVGEKQLLQRSAAQSETRSKRMLHIWPWGWAGLSRAFWVSGQLSCTE</sequence>
<feature type="transmembrane region" description="Helical" evidence="6">
    <location>
        <begin position="429"/>
        <end position="450"/>
    </location>
</feature>
<dbReference type="InterPro" id="IPR036259">
    <property type="entry name" value="MFS_trans_sf"/>
</dbReference>
<evidence type="ECO:0000256" key="3">
    <source>
        <dbReference type="ARBA" id="ARBA00022692"/>
    </source>
</evidence>
<gene>
    <name evidence="9" type="ORF">EVOR1521_LOCUS20887</name>
</gene>
<comment type="caution">
    <text evidence="9">The sequence shown here is derived from an EMBL/GenBank/DDBJ whole genome shotgun (WGS) entry which is preliminary data.</text>
</comment>
<dbReference type="Gene3D" id="1.20.1250.20">
    <property type="entry name" value="MFS general substrate transporter like domains"/>
    <property type="match status" value="1"/>
</dbReference>
<feature type="transmembrane region" description="Helical" evidence="6">
    <location>
        <begin position="159"/>
        <end position="178"/>
    </location>
</feature>
<evidence type="ECO:0000256" key="2">
    <source>
        <dbReference type="ARBA" id="ARBA00022448"/>
    </source>
</evidence>
<feature type="transmembrane region" description="Helical" evidence="6">
    <location>
        <begin position="524"/>
        <end position="547"/>
    </location>
</feature>
<dbReference type="Pfam" id="PF07690">
    <property type="entry name" value="MFS_1"/>
    <property type="match status" value="1"/>
</dbReference>
<dbReference type="GO" id="GO:0022857">
    <property type="term" value="F:transmembrane transporter activity"/>
    <property type="evidence" value="ECO:0007669"/>
    <property type="project" value="InterPro"/>
</dbReference>
<organism evidence="9 10">
    <name type="scientific">Effrenium voratum</name>
    <dbReference type="NCBI Taxonomy" id="2562239"/>
    <lineage>
        <taxon>Eukaryota</taxon>
        <taxon>Sar</taxon>
        <taxon>Alveolata</taxon>
        <taxon>Dinophyceae</taxon>
        <taxon>Suessiales</taxon>
        <taxon>Symbiodiniaceae</taxon>
        <taxon>Effrenium</taxon>
    </lineage>
</organism>
<evidence type="ECO:0000256" key="7">
    <source>
        <dbReference type="SAM" id="SignalP"/>
    </source>
</evidence>
<keyword evidence="5 6" id="KW-0472">Membrane</keyword>
<dbReference type="PANTHER" id="PTHR23511">
    <property type="entry name" value="SYNAPTIC VESICLE GLYCOPROTEIN 2"/>
    <property type="match status" value="1"/>
</dbReference>
<keyword evidence="7" id="KW-0732">Signal</keyword>
<keyword evidence="3 6" id="KW-0812">Transmembrane</keyword>
<keyword evidence="10" id="KW-1185">Reference proteome</keyword>
<keyword evidence="4 6" id="KW-1133">Transmembrane helix</keyword>
<comment type="subcellular location">
    <subcellularLocation>
        <location evidence="1">Membrane</location>
        <topology evidence="1">Multi-pass membrane protein</topology>
    </subcellularLocation>
</comment>
<feature type="transmembrane region" description="Helical" evidence="6">
    <location>
        <begin position="214"/>
        <end position="238"/>
    </location>
</feature>
<dbReference type="Proteomes" id="UP001178507">
    <property type="component" value="Unassembled WGS sequence"/>
</dbReference>
<feature type="domain" description="Major facilitator superfamily (MFS) profile" evidence="8">
    <location>
        <begin position="125"/>
        <end position="553"/>
    </location>
</feature>
<accession>A0AA36J1C0</accession>
<dbReference type="PANTHER" id="PTHR23511:SF34">
    <property type="entry name" value="SYNAPTIC VESICLE GLYCOPROTEIN 2"/>
    <property type="match status" value="1"/>
</dbReference>
<evidence type="ECO:0000259" key="8">
    <source>
        <dbReference type="PROSITE" id="PS50850"/>
    </source>
</evidence>
<evidence type="ECO:0000313" key="10">
    <source>
        <dbReference type="Proteomes" id="UP001178507"/>
    </source>
</evidence>
<evidence type="ECO:0000256" key="4">
    <source>
        <dbReference type="ARBA" id="ARBA00022989"/>
    </source>
</evidence>
<feature type="chain" id="PRO_5041276477" description="Major facilitator superfamily (MFS) profile domain-containing protein" evidence="7">
    <location>
        <begin position="17"/>
        <end position="770"/>
    </location>
</feature>
<dbReference type="GO" id="GO:0016020">
    <property type="term" value="C:membrane"/>
    <property type="evidence" value="ECO:0007669"/>
    <property type="project" value="UniProtKB-SubCell"/>
</dbReference>
<keyword evidence="2" id="KW-0813">Transport</keyword>
<evidence type="ECO:0000313" key="9">
    <source>
        <dbReference type="EMBL" id="CAJ1396714.1"/>
    </source>
</evidence>
<feature type="transmembrane region" description="Helical" evidence="6">
    <location>
        <begin position="400"/>
        <end position="422"/>
    </location>
</feature>
<dbReference type="InterPro" id="IPR020846">
    <property type="entry name" value="MFS_dom"/>
</dbReference>
<dbReference type="EMBL" id="CAUJNA010003241">
    <property type="protein sequence ID" value="CAJ1396714.1"/>
    <property type="molecule type" value="Genomic_DNA"/>
</dbReference>
<feature type="signal peptide" evidence="7">
    <location>
        <begin position="1"/>
        <end position="16"/>
    </location>
</feature>
<dbReference type="PROSITE" id="PS50850">
    <property type="entry name" value="MFS"/>
    <property type="match status" value="1"/>
</dbReference>
<proteinExistence type="predicted"/>
<reference evidence="9" key="1">
    <citation type="submission" date="2023-08" db="EMBL/GenBank/DDBJ databases">
        <authorList>
            <person name="Chen Y."/>
            <person name="Shah S."/>
            <person name="Dougan E. K."/>
            <person name="Thang M."/>
            <person name="Chan C."/>
        </authorList>
    </citation>
    <scope>NUCLEOTIDE SEQUENCE</scope>
</reference>
<dbReference type="InterPro" id="IPR011701">
    <property type="entry name" value="MFS"/>
</dbReference>